<protein>
    <submittedName>
        <fullName evidence="1">Uncharacterized protein</fullName>
    </submittedName>
</protein>
<gene>
    <name evidence="1" type="ORF">Cvel_7110</name>
</gene>
<proteinExistence type="predicted"/>
<accession>A0A0G4HJA2</accession>
<sequence>MSKLAGRVDKGGIFQSRSLFLYRVTGEEGVGAKRGEGDVISLFRARLLTALFKKVLPDSSLRSFDATKNDLSACMRMVPGGGILGGGKATFDLNVRRMCELNGWSAATLLRGELITIRTESLNPLLLYDESINEFQKVTALQIPVHCTVPQR</sequence>
<organism evidence="1">
    <name type="scientific">Chromera velia CCMP2878</name>
    <dbReference type="NCBI Taxonomy" id="1169474"/>
    <lineage>
        <taxon>Eukaryota</taxon>
        <taxon>Sar</taxon>
        <taxon>Alveolata</taxon>
        <taxon>Colpodellida</taxon>
        <taxon>Chromeraceae</taxon>
        <taxon>Chromera</taxon>
    </lineage>
</organism>
<name>A0A0G4HJA2_9ALVE</name>
<reference evidence="1" key="1">
    <citation type="submission" date="2014-11" db="EMBL/GenBank/DDBJ databases">
        <authorList>
            <person name="Otto D Thomas"/>
            <person name="Naeem Raeece"/>
        </authorList>
    </citation>
    <scope>NUCLEOTIDE SEQUENCE</scope>
</reference>
<dbReference type="VEuPathDB" id="CryptoDB:Cvel_7110"/>
<dbReference type="AlphaFoldDB" id="A0A0G4HJA2"/>
<dbReference type="EMBL" id="CDMZ01002886">
    <property type="protein sequence ID" value="CEM44279.1"/>
    <property type="molecule type" value="Genomic_DNA"/>
</dbReference>
<evidence type="ECO:0000313" key="1">
    <source>
        <dbReference type="EMBL" id="CEM44279.1"/>
    </source>
</evidence>
<dbReference type="PhylomeDB" id="A0A0G4HJA2"/>